<dbReference type="PROSITE" id="PS00108">
    <property type="entry name" value="PROTEIN_KINASE_ST"/>
    <property type="match status" value="1"/>
</dbReference>
<dbReference type="InterPro" id="IPR008271">
    <property type="entry name" value="Ser/Thr_kinase_AS"/>
</dbReference>
<evidence type="ECO:0000313" key="6">
    <source>
        <dbReference type="EMBL" id="ROH87905.1"/>
    </source>
</evidence>
<evidence type="ECO:0000256" key="1">
    <source>
        <dbReference type="ARBA" id="ARBA00022679"/>
    </source>
</evidence>
<evidence type="ECO:0000313" key="7">
    <source>
        <dbReference type="Proteomes" id="UP000282106"/>
    </source>
</evidence>
<organism evidence="6 7">
    <name type="scientific">Stagnimonas aquatica</name>
    <dbReference type="NCBI Taxonomy" id="2689987"/>
    <lineage>
        <taxon>Bacteria</taxon>
        <taxon>Pseudomonadati</taxon>
        <taxon>Pseudomonadota</taxon>
        <taxon>Gammaproteobacteria</taxon>
        <taxon>Nevskiales</taxon>
        <taxon>Nevskiaceae</taxon>
        <taxon>Stagnimonas</taxon>
    </lineage>
</organism>
<dbReference type="SUPFAM" id="SSF56112">
    <property type="entry name" value="Protein kinase-like (PK-like)"/>
    <property type="match status" value="1"/>
</dbReference>
<dbReference type="SUPFAM" id="SSF48452">
    <property type="entry name" value="TPR-like"/>
    <property type="match status" value="2"/>
</dbReference>
<dbReference type="InterPro" id="IPR011990">
    <property type="entry name" value="TPR-like_helical_dom_sf"/>
</dbReference>
<dbReference type="InterPro" id="IPR011009">
    <property type="entry name" value="Kinase-like_dom_sf"/>
</dbReference>
<evidence type="ECO:0000256" key="2">
    <source>
        <dbReference type="ARBA" id="ARBA00022741"/>
    </source>
</evidence>
<dbReference type="Proteomes" id="UP000282106">
    <property type="component" value="Unassembled WGS sequence"/>
</dbReference>
<comment type="caution">
    <text evidence="6">The sequence shown here is derived from an EMBL/GenBank/DDBJ whole genome shotgun (WGS) entry which is preliminary data.</text>
</comment>
<reference evidence="6 7" key="1">
    <citation type="submission" date="2018-10" db="EMBL/GenBank/DDBJ databases">
        <authorList>
            <person name="Chen W.-M."/>
        </authorList>
    </citation>
    <scope>NUCLEOTIDE SEQUENCE [LARGE SCALE GENOMIC DNA]</scope>
    <source>
        <strain evidence="6 7">THS-13</strain>
    </source>
</reference>
<dbReference type="SMART" id="SM00220">
    <property type="entry name" value="S_TKc"/>
    <property type="match status" value="1"/>
</dbReference>
<dbReference type="PROSITE" id="PS50011">
    <property type="entry name" value="PROTEIN_KINASE_DOM"/>
    <property type="match status" value="1"/>
</dbReference>
<keyword evidence="2" id="KW-0547">Nucleotide-binding</keyword>
<evidence type="ECO:0000256" key="4">
    <source>
        <dbReference type="ARBA" id="ARBA00022840"/>
    </source>
</evidence>
<gene>
    <name evidence="6" type="ORF">ED208_14460</name>
</gene>
<keyword evidence="4" id="KW-0067">ATP-binding</keyword>
<proteinExistence type="predicted"/>
<evidence type="ECO:0000256" key="3">
    <source>
        <dbReference type="ARBA" id="ARBA00022777"/>
    </source>
</evidence>
<keyword evidence="3 6" id="KW-0418">Kinase</keyword>
<dbReference type="GO" id="GO:0004674">
    <property type="term" value="F:protein serine/threonine kinase activity"/>
    <property type="evidence" value="ECO:0007669"/>
    <property type="project" value="UniProtKB-KW"/>
</dbReference>
<dbReference type="EMBL" id="RJVO01000007">
    <property type="protein sequence ID" value="ROH87905.1"/>
    <property type="molecule type" value="Genomic_DNA"/>
</dbReference>
<dbReference type="Pfam" id="PF00069">
    <property type="entry name" value="Pkinase"/>
    <property type="match status" value="1"/>
</dbReference>
<dbReference type="AlphaFoldDB" id="A0A3N0V5F1"/>
<dbReference type="PANTHER" id="PTHR43289:SF6">
    <property type="entry name" value="SERINE_THREONINE-PROTEIN KINASE NEKL-3"/>
    <property type="match status" value="1"/>
</dbReference>
<feature type="domain" description="Protein kinase" evidence="5">
    <location>
        <begin position="16"/>
        <end position="281"/>
    </location>
</feature>
<dbReference type="Gene3D" id="1.25.40.10">
    <property type="entry name" value="Tetratricopeptide repeat domain"/>
    <property type="match status" value="2"/>
</dbReference>
<dbReference type="RefSeq" id="WP_123212629.1">
    <property type="nucleotide sequence ID" value="NZ_RJVO01000007.1"/>
</dbReference>
<accession>A0A3N0V5F1</accession>
<name>A0A3N0V5F1_9GAMM</name>
<dbReference type="Gene3D" id="3.30.200.20">
    <property type="entry name" value="Phosphorylase Kinase, domain 1"/>
    <property type="match status" value="1"/>
</dbReference>
<evidence type="ECO:0000259" key="5">
    <source>
        <dbReference type="PROSITE" id="PS50011"/>
    </source>
</evidence>
<dbReference type="GO" id="GO:0005524">
    <property type="term" value="F:ATP binding"/>
    <property type="evidence" value="ECO:0007669"/>
    <property type="project" value="UniProtKB-KW"/>
</dbReference>
<dbReference type="InterPro" id="IPR000719">
    <property type="entry name" value="Prot_kinase_dom"/>
</dbReference>
<keyword evidence="1" id="KW-0808">Transferase</keyword>
<dbReference type="PANTHER" id="PTHR43289">
    <property type="entry name" value="MITOGEN-ACTIVATED PROTEIN KINASE KINASE KINASE 20-RELATED"/>
    <property type="match status" value="1"/>
</dbReference>
<dbReference type="Gene3D" id="1.10.510.10">
    <property type="entry name" value="Transferase(Phosphotransferase) domain 1"/>
    <property type="match status" value="1"/>
</dbReference>
<keyword evidence="7" id="KW-1185">Reference proteome</keyword>
<dbReference type="Pfam" id="PF13424">
    <property type="entry name" value="TPR_12"/>
    <property type="match status" value="2"/>
</dbReference>
<dbReference type="CDD" id="cd14014">
    <property type="entry name" value="STKc_PknB_like"/>
    <property type="match status" value="1"/>
</dbReference>
<keyword evidence="6" id="KW-0723">Serine/threonine-protein kinase</keyword>
<protein>
    <submittedName>
        <fullName evidence="6">Serine/threonine protein kinase</fullName>
    </submittedName>
</protein>
<dbReference type="InParanoid" id="A0A3N0V5F1"/>
<sequence>MKPETDSSLPPRIGPYRILGVLGEGSQGRVYRAEQDSPRREVALKVLRRGARLAEDRFRREIALLARLEHPGIARLYAAGEAELTDGGVSWFAMELVTGRTLADHAQGLDLRGRLALVAAIGHAVHHAHVRGVVHRDLKPANILVDPEGQPKVLDFGMAHAALADETRMTAAGQVLGTIAYMPPEALFGESEQADARGDIYSLGVIAYELLSGQLPYPDLSRSSLVDAIRRVRGSGPRPLGEVLPAARGDVETIVMKALAPELGQRYATAAEFASDIERHLAGQAIAARPPTPGYLLGLFVRRHRLVSALALALVLAVIGGAAVSLRYALAERGARQQAEQRAEELAAVNGFLHDSLTGADPFRTRGRELTVRELLDGARQSLETNASLPPAALASLYEAIGGTYTAIGENATAAALIGAGRARLASALPADSLAARDLQRADLAARYADGKSAELLDAAAALLASWPDQPRAPVAEQRARLLAMKLYAGLLAELSRYDEALPLIREAGLRAHAVLPAQDVLIYQLGQDEVSVLRFMGRGQDSKLAARKLLAEEDAALGKNHPLTFAARHEMAWIAQEEGQYEEAEQAVTALIADLEAVYGRGHYATQHSLNLLGLVRIRQGRYLEAETICREAADTNAERLGANHPETLAARANLATALYRQDKLVEAEAMYRANIRSHQETGHGEQSDAVVTRNNLARLLATAGRLQEAEQVYLETLAIIRKVMGEAHPHYSVVSSNFGETLYLQKRYAEARTRIEEARPKLLAAMGPESPFVKTATERLLKIYAALGLKAEAEKLERAVQAGQ</sequence>